<dbReference type="AlphaFoldDB" id="A0A1D7QWR7"/>
<dbReference type="InterPro" id="IPR035923">
    <property type="entry name" value="TT1751-like_sf"/>
</dbReference>
<feature type="domain" description="DUF302" evidence="1">
    <location>
        <begin position="35"/>
        <end position="97"/>
    </location>
</feature>
<dbReference type="STRING" id="632773.BBEV_2105"/>
<dbReference type="EMBL" id="CP012502">
    <property type="protein sequence ID" value="AOM83463.1"/>
    <property type="molecule type" value="Genomic_DNA"/>
</dbReference>
<dbReference type="InterPro" id="IPR005180">
    <property type="entry name" value="DUF302"/>
</dbReference>
<protein>
    <recommendedName>
        <fullName evidence="1">DUF302 domain-containing protein</fullName>
    </recommendedName>
</protein>
<evidence type="ECO:0000313" key="3">
    <source>
        <dbReference type="Proteomes" id="UP000094463"/>
    </source>
</evidence>
<dbReference type="PIRSF" id="PIRSF021774">
    <property type="entry name" value="UCP021774"/>
    <property type="match status" value="1"/>
</dbReference>
<dbReference type="Gene3D" id="3.30.310.70">
    <property type="entry name" value="TT1751-like domain"/>
    <property type="match status" value="1"/>
</dbReference>
<dbReference type="OrthoDB" id="9791067at2"/>
<dbReference type="PANTHER" id="PTHR38342:SF1">
    <property type="entry name" value="SLR5037 PROTEIN"/>
    <property type="match status" value="1"/>
</dbReference>
<dbReference type="Pfam" id="PF03625">
    <property type="entry name" value="DUF302"/>
    <property type="match status" value="1"/>
</dbReference>
<dbReference type="InterPro" id="IPR016796">
    <property type="entry name" value="UCP021774"/>
</dbReference>
<proteinExistence type="predicted"/>
<dbReference type="KEGG" id="bbev:BBEV_2105"/>
<keyword evidence="3" id="KW-1185">Reference proteome</keyword>
<dbReference type="Proteomes" id="UP000094463">
    <property type="component" value="Chromosome"/>
</dbReference>
<dbReference type="SUPFAM" id="SSF103247">
    <property type="entry name" value="TT1751-like"/>
    <property type="match status" value="1"/>
</dbReference>
<sequence>MTFDYTVPSDKPIEQLLTDLEVELKEIKFGVLWPFDVTETLQSKGQDFDQPYFIYEVCQPAAAKKLLDISNLAGTFLPCKLVIYQSGDQCYISMPKPTKMFAMLDDEEIQHIASDIEVDLIDAINKAV</sequence>
<evidence type="ECO:0000313" key="2">
    <source>
        <dbReference type="EMBL" id="AOM83463.1"/>
    </source>
</evidence>
<reference evidence="2 3" key="1">
    <citation type="submission" date="2015-08" db="EMBL/GenBank/DDBJ databases">
        <title>The complete genome sequence of Bacillus beveridgei MLTeJB.</title>
        <authorList>
            <person name="Hanson T.E."/>
            <person name="Mesa C."/>
            <person name="Basesman S.M."/>
            <person name="Oremland R.S."/>
        </authorList>
    </citation>
    <scope>NUCLEOTIDE SEQUENCE [LARGE SCALE GENOMIC DNA]</scope>
    <source>
        <strain evidence="2 3">MLTeJB</strain>
    </source>
</reference>
<accession>A0A1D7QWR7</accession>
<gene>
    <name evidence="2" type="ORF">BBEV_2105</name>
</gene>
<name>A0A1D7QWR7_9BACI</name>
<organism evidence="2 3">
    <name type="scientific">Salisediminibacterium beveridgei</name>
    <dbReference type="NCBI Taxonomy" id="632773"/>
    <lineage>
        <taxon>Bacteria</taxon>
        <taxon>Bacillati</taxon>
        <taxon>Bacillota</taxon>
        <taxon>Bacilli</taxon>
        <taxon>Bacillales</taxon>
        <taxon>Bacillaceae</taxon>
        <taxon>Salisediminibacterium</taxon>
    </lineage>
</organism>
<evidence type="ECO:0000259" key="1">
    <source>
        <dbReference type="Pfam" id="PF03625"/>
    </source>
</evidence>
<dbReference type="CDD" id="cd14797">
    <property type="entry name" value="DUF302"/>
    <property type="match status" value="1"/>
</dbReference>
<dbReference type="PANTHER" id="PTHR38342">
    <property type="entry name" value="SLR5037 PROTEIN"/>
    <property type="match status" value="1"/>
</dbReference>
<dbReference type="RefSeq" id="WP_069365439.1">
    <property type="nucleotide sequence ID" value="NZ_CP012502.1"/>
</dbReference>